<accession>A0ABN7T7G3</accession>
<keyword evidence="5" id="KW-1185">Reference proteome</keyword>
<dbReference type="SUPFAM" id="SSF54768">
    <property type="entry name" value="dsRNA-binding domain-like"/>
    <property type="match status" value="2"/>
</dbReference>
<protein>
    <submittedName>
        <fullName evidence="4">Oidioi.mRNA.OKI2018_I69.chr2.g7109.t1.cds</fullName>
    </submittedName>
</protein>
<dbReference type="InterPro" id="IPR051247">
    <property type="entry name" value="RLC_Component"/>
</dbReference>
<evidence type="ECO:0000256" key="2">
    <source>
        <dbReference type="PROSITE-ProRule" id="PRU00266"/>
    </source>
</evidence>
<gene>
    <name evidence="4" type="ORF">OKIOD_LOCUS15874</name>
</gene>
<reference evidence="4 5" key="1">
    <citation type="submission" date="2021-04" db="EMBL/GenBank/DDBJ databases">
        <authorList>
            <person name="Bliznina A."/>
        </authorList>
    </citation>
    <scope>NUCLEOTIDE SEQUENCE [LARGE SCALE GENOMIC DNA]</scope>
</reference>
<dbReference type="PANTHER" id="PTHR46205:SF3">
    <property type="entry name" value="LOQUACIOUS, ISOFORM B"/>
    <property type="match status" value="1"/>
</dbReference>
<dbReference type="PROSITE" id="PS50137">
    <property type="entry name" value="DS_RBD"/>
    <property type="match status" value="1"/>
</dbReference>
<sequence length="410" mass="47244">MSSVDHYPDQFSDFLKDEEIKRIRTEVFRITSKREPVEKETPEGENKRKMSGAERFRPMMKRNYWKKGGGSRGFGGTKNWTLGEEWEQTPCSLLAAISSKQGGLNSRLDYAFRQMTRETIEDATCAANIFECQCSFAGLITSGTNQKKKSAKHLASEMMLRVLEERGMVKGLRCPTKPYLGVEDDNFDNPISKLFEFLQIRAIEKPVFWDDLYGTQFKVTCTIASLKLETSGLSSSKKQARREACRHMLQKIESCDVDELVKENELEQKLEELDKENNFRRTKDYLVERSNIHSFLGYRNNRGAYINIDARDLYRLQATDKFMNVLDAICKRYNLLVTVFEPQGAGGRKDNYGLRETILRVGCIPPLVCCAKGFTKEDTRHAAALQAIEHFNVGSRRMVFREKVYDRDEE</sequence>
<evidence type="ECO:0000256" key="1">
    <source>
        <dbReference type="ARBA" id="ARBA00022884"/>
    </source>
</evidence>
<organism evidence="4 5">
    <name type="scientific">Oikopleura dioica</name>
    <name type="common">Tunicate</name>
    <dbReference type="NCBI Taxonomy" id="34765"/>
    <lineage>
        <taxon>Eukaryota</taxon>
        <taxon>Metazoa</taxon>
        <taxon>Chordata</taxon>
        <taxon>Tunicata</taxon>
        <taxon>Appendicularia</taxon>
        <taxon>Copelata</taxon>
        <taxon>Oikopleuridae</taxon>
        <taxon>Oikopleura</taxon>
    </lineage>
</organism>
<name>A0ABN7T7G3_OIKDI</name>
<dbReference type="EMBL" id="OU015567">
    <property type="protein sequence ID" value="CAG5112950.1"/>
    <property type="molecule type" value="Genomic_DNA"/>
</dbReference>
<keyword evidence="1 2" id="KW-0694">RNA-binding</keyword>
<dbReference type="SMART" id="SM00358">
    <property type="entry name" value="DSRM"/>
    <property type="match status" value="2"/>
</dbReference>
<evidence type="ECO:0000259" key="3">
    <source>
        <dbReference type="PROSITE" id="PS50137"/>
    </source>
</evidence>
<evidence type="ECO:0000313" key="5">
    <source>
        <dbReference type="Proteomes" id="UP001158576"/>
    </source>
</evidence>
<dbReference type="PANTHER" id="PTHR46205">
    <property type="entry name" value="LOQUACIOUS, ISOFORM B"/>
    <property type="match status" value="1"/>
</dbReference>
<proteinExistence type="predicted"/>
<dbReference type="Proteomes" id="UP001158576">
    <property type="component" value="Chromosome 2"/>
</dbReference>
<evidence type="ECO:0000313" key="4">
    <source>
        <dbReference type="EMBL" id="CAG5112950.1"/>
    </source>
</evidence>
<feature type="domain" description="DRBM" evidence="3">
    <location>
        <begin position="189"/>
        <end position="254"/>
    </location>
</feature>
<dbReference type="InterPro" id="IPR014720">
    <property type="entry name" value="dsRBD_dom"/>
</dbReference>
<dbReference type="Gene3D" id="3.30.160.20">
    <property type="match status" value="2"/>
</dbReference>
<dbReference type="Pfam" id="PF00035">
    <property type="entry name" value="dsrm"/>
    <property type="match status" value="1"/>
</dbReference>
<dbReference type="CDD" id="cd00048">
    <property type="entry name" value="DSRM_SF"/>
    <property type="match status" value="1"/>
</dbReference>